<evidence type="ECO:0000313" key="1">
    <source>
        <dbReference type="EMBL" id="CAH00960.1"/>
    </source>
</evidence>
<dbReference type="AlphaFoldDB" id="Q6CQC5"/>
<dbReference type="KEGG" id="kla:KLLA0_D18161g"/>
<sequence length="435" mass="50717">MPTILYSSNSKQLSRFQRKTKINAEQLNTKINTNDAPFISEQNKDSREYLIELCCSVYPTEIHSQIFRCPDWKLPLHAILVLLLKNFVTSWYGEKIVTSDTELLVHLYELVDDVLDDIHNTNILWEQVICDDLPLFVETQVKIMRRVLQEQLLLDDFYQLQLYKHTYPHAIAEIIVERFSSGSRLHNAFLRDFFGDFLLDKLTEKIAEPFIVIDIVKSICESLLREKAENCKLRDRKNWIQKMMHKLWSTFQLSNKEVTTNHVLRRIDQPDSGFFNHYFFSAMNECFQLETRKPLLFLAFKVSQFFGTKIAFVSNIASQIFQNIVTQRVLSGEWLISSSLKVRHLLFPHDNKMGPVKTAPSASEFVIMKKEASTALNQVCRKMYIDKILGIDSNDCDLVIDALAYDRKINQFMIQRLVDYLLTSFPVFSASSNIP</sequence>
<dbReference type="eggNOG" id="ENOG502RYUQ">
    <property type="taxonomic scope" value="Eukaryota"/>
</dbReference>
<gene>
    <name evidence="1" type="ORF">KLLA0_D18161g</name>
</gene>
<dbReference type="PaxDb" id="284590-Q6CQC5"/>
<dbReference type="EMBL" id="CR382124">
    <property type="protein sequence ID" value="CAH00960.1"/>
    <property type="molecule type" value="Genomic_DNA"/>
</dbReference>
<reference evidence="1 2" key="1">
    <citation type="journal article" date="2004" name="Nature">
        <title>Genome evolution in yeasts.</title>
        <authorList>
            <consortium name="Genolevures"/>
            <person name="Dujon B."/>
            <person name="Sherman D."/>
            <person name="Fischer G."/>
            <person name="Durrens P."/>
            <person name="Casaregola S."/>
            <person name="Lafontaine I."/>
            <person name="de Montigny J."/>
            <person name="Marck C."/>
            <person name="Neuveglise C."/>
            <person name="Talla E."/>
            <person name="Goffard N."/>
            <person name="Frangeul L."/>
            <person name="Aigle M."/>
            <person name="Anthouard V."/>
            <person name="Babour A."/>
            <person name="Barbe V."/>
            <person name="Barnay S."/>
            <person name="Blanchin S."/>
            <person name="Beckerich J.M."/>
            <person name="Beyne E."/>
            <person name="Bleykasten C."/>
            <person name="Boisrame A."/>
            <person name="Boyer J."/>
            <person name="Cattolico L."/>
            <person name="Confanioleri F."/>
            <person name="de Daruvar A."/>
            <person name="Despons L."/>
            <person name="Fabre E."/>
            <person name="Fairhead C."/>
            <person name="Ferry-Dumazet H."/>
            <person name="Groppi A."/>
            <person name="Hantraye F."/>
            <person name="Hennequin C."/>
            <person name="Jauniaux N."/>
            <person name="Joyet P."/>
            <person name="Kachouri R."/>
            <person name="Kerrest A."/>
            <person name="Koszul R."/>
            <person name="Lemaire M."/>
            <person name="Lesur I."/>
            <person name="Ma L."/>
            <person name="Muller H."/>
            <person name="Nicaud J.M."/>
            <person name="Nikolski M."/>
            <person name="Oztas S."/>
            <person name="Ozier-Kalogeropoulos O."/>
            <person name="Pellenz S."/>
            <person name="Potier S."/>
            <person name="Richard G.F."/>
            <person name="Straub M.L."/>
            <person name="Suleau A."/>
            <person name="Swennene D."/>
            <person name="Tekaia F."/>
            <person name="Wesolowski-Louvel M."/>
            <person name="Westhof E."/>
            <person name="Wirth B."/>
            <person name="Zeniou-Meyer M."/>
            <person name="Zivanovic I."/>
            <person name="Bolotin-Fukuhara M."/>
            <person name="Thierry A."/>
            <person name="Bouchier C."/>
            <person name="Caudron B."/>
            <person name="Scarpelli C."/>
            <person name="Gaillardin C."/>
            <person name="Weissenbach J."/>
            <person name="Wincker P."/>
            <person name="Souciet J.L."/>
        </authorList>
    </citation>
    <scope>NUCLEOTIDE SEQUENCE [LARGE SCALE GENOMIC DNA]</scope>
    <source>
        <strain evidence="2">ATCC 8585 / CBS 2359 / DSM 70799 / NBRC 1267 / NRRL Y-1140 / WM37</strain>
    </source>
</reference>
<dbReference type="InParanoid" id="Q6CQC5"/>
<name>Q6CQC5_KLULA</name>
<dbReference type="STRING" id="284590.Q6CQC5"/>
<dbReference type="FunCoup" id="Q6CQC5">
    <property type="interactions" value="32"/>
</dbReference>
<accession>Q6CQC5</accession>
<dbReference type="HOGENOM" id="CLU_038967_0_0_1"/>
<organism evidence="1 2">
    <name type="scientific">Kluyveromyces lactis (strain ATCC 8585 / CBS 2359 / DSM 70799 / NBRC 1267 / NRRL Y-1140 / WM37)</name>
    <name type="common">Yeast</name>
    <name type="synonym">Candida sphaerica</name>
    <dbReference type="NCBI Taxonomy" id="284590"/>
    <lineage>
        <taxon>Eukaryota</taxon>
        <taxon>Fungi</taxon>
        <taxon>Dikarya</taxon>
        <taxon>Ascomycota</taxon>
        <taxon>Saccharomycotina</taxon>
        <taxon>Saccharomycetes</taxon>
        <taxon>Saccharomycetales</taxon>
        <taxon>Saccharomycetaceae</taxon>
        <taxon>Kluyveromyces</taxon>
    </lineage>
</organism>
<protein>
    <submittedName>
        <fullName evidence="1">KLLA0D18161p</fullName>
    </submittedName>
</protein>
<evidence type="ECO:0000313" key="2">
    <source>
        <dbReference type="Proteomes" id="UP000000598"/>
    </source>
</evidence>
<dbReference type="OMA" id="ICIRIKL"/>
<proteinExistence type="predicted"/>
<keyword evidence="2" id="KW-1185">Reference proteome</keyword>
<dbReference type="Proteomes" id="UP000000598">
    <property type="component" value="Chromosome D"/>
</dbReference>